<keyword evidence="3" id="KW-1185">Reference proteome</keyword>
<keyword evidence="1" id="KW-0472">Membrane</keyword>
<evidence type="ECO:0000313" key="2">
    <source>
        <dbReference type="EMBL" id="KAB0585403.1"/>
    </source>
</evidence>
<gene>
    <name evidence="2" type="ORF">F7Q92_00460</name>
</gene>
<proteinExistence type="predicted"/>
<name>A0A643FHC7_IDEDE</name>
<keyword evidence="1" id="KW-0812">Transmembrane</keyword>
<dbReference type="Proteomes" id="UP000430120">
    <property type="component" value="Unassembled WGS sequence"/>
</dbReference>
<comment type="caution">
    <text evidence="2">The sequence shown here is derived from an EMBL/GenBank/DDBJ whole genome shotgun (WGS) entry which is preliminary data.</text>
</comment>
<dbReference type="Pfam" id="PF11137">
    <property type="entry name" value="DUF2909"/>
    <property type="match status" value="1"/>
</dbReference>
<accession>A0A643FHC7</accession>
<dbReference type="AlphaFoldDB" id="A0A643FHC7"/>
<evidence type="ECO:0000256" key="1">
    <source>
        <dbReference type="SAM" id="Phobius"/>
    </source>
</evidence>
<reference evidence="2 3" key="1">
    <citation type="submission" date="2019-09" db="EMBL/GenBank/DDBJ databases">
        <title>Draft genome sequences of 48 bacterial type strains from the CCUG.</title>
        <authorList>
            <person name="Tunovic T."/>
            <person name="Pineiro-Iglesias B."/>
            <person name="Unosson C."/>
            <person name="Inganas E."/>
            <person name="Ohlen M."/>
            <person name="Cardew S."/>
            <person name="Jensie-Markopoulos S."/>
            <person name="Salva-Serra F."/>
            <person name="Jaen-Luchoro D."/>
            <person name="Karlsson R."/>
            <person name="Svensson-Stadler L."/>
            <person name="Chun J."/>
            <person name="Moore E."/>
        </authorList>
    </citation>
    <scope>NUCLEOTIDE SEQUENCE [LARGE SCALE GENOMIC DNA]</scope>
    <source>
        <strain evidence="2 3">CCUG 30977</strain>
    </source>
</reference>
<dbReference type="EMBL" id="VZPB01000001">
    <property type="protein sequence ID" value="KAB0585403.1"/>
    <property type="molecule type" value="Genomic_DNA"/>
</dbReference>
<evidence type="ECO:0000313" key="3">
    <source>
        <dbReference type="Proteomes" id="UP000430120"/>
    </source>
</evidence>
<sequence>MRLMKILITATLLAILASLAAAGLLMLRRRPEDDGGQRGRQMARALAWRIGLSIALFLAVLGAWGLGWIHPTGLPITH</sequence>
<keyword evidence="1" id="KW-1133">Transmembrane helix</keyword>
<dbReference type="InterPro" id="IPR021313">
    <property type="entry name" value="DUF2909"/>
</dbReference>
<organism evidence="2 3">
    <name type="scientific">Ideonella dechloratans</name>
    <dbReference type="NCBI Taxonomy" id="36863"/>
    <lineage>
        <taxon>Bacteria</taxon>
        <taxon>Pseudomonadati</taxon>
        <taxon>Pseudomonadota</taxon>
        <taxon>Betaproteobacteria</taxon>
        <taxon>Burkholderiales</taxon>
        <taxon>Sphaerotilaceae</taxon>
        <taxon>Ideonella</taxon>
    </lineage>
</organism>
<feature type="transmembrane region" description="Helical" evidence="1">
    <location>
        <begin position="46"/>
        <end position="69"/>
    </location>
</feature>
<protein>
    <submittedName>
        <fullName evidence="2">DUF2909 domain-containing protein</fullName>
    </submittedName>
</protein>
<dbReference type="OrthoDB" id="8687573at2"/>